<dbReference type="AlphaFoldDB" id="A0A7S3DEI9"/>
<dbReference type="InterPro" id="IPR035969">
    <property type="entry name" value="Rab-GAP_TBC_sf"/>
</dbReference>
<dbReference type="PANTHER" id="PTHR22957">
    <property type="entry name" value="TBC1 DOMAIN FAMILY MEMBER GTPASE-ACTIVATING PROTEIN"/>
    <property type="match status" value="1"/>
</dbReference>
<evidence type="ECO:0000259" key="1">
    <source>
        <dbReference type="PROSITE" id="PS50086"/>
    </source>
</evidence>
<dbReference type="SMART" id="SM00164">
    <property type="entry name" value="TBC"/>
    <property type="match status" value="1"/>
</dbReference>
<dbReference type="Gene3D" id="1.10.8.270">
    <property type="entry name" value="putative rabgap domain of human tbc1 domain family member 14 like domains"/>
    <property type="match status" value="1"/>
</dbReference>
<dbReference type="PANTHER" id="PTHR22957:SF168">
    <property type="entry name" value="TBC DOMAIN-CONTAINING PROTEIN KINASE-LIKE PROTEIN"/>
    <property type="match status" value="1"/>
</dbReference>
<protein>
    <recommendedName>
        <fullName evidence="1">Rab-GAP TBC domain-containing protein</fullName>
    </recommendedName>
</protein>
<proteinExistence type="predicted"/>
<reference evidence="2" key="1">
    <citation type="submission" date="2021-01" db="EMBL/GenBank/DDBJ databases">
        <authorList>
            <person name="Corre E."/>
            <person name="Pelletier E."/>
            <person name="Niang G."/>
            <person name="Scheremetjew M."/>
            <person name="Finn R."/>
            <person name="Kale V."/>
            <person name="Holt S."/>
            <person name="Cochrane G."/>
            <person name="Meng A."/>
            <person name="Brown T."/>
            <person name="Cohen L."/>
        </authorList>
    </citation>
    <scope>NUCLEOTIDE SEQUENCE</scope>
    <source>
        <strain evidence="2">NIES-2562</strain>
    </source>
</reference>
<dbReference type="InterPro" id="IPR000195">
    <property type="entry name" value="Rab-GAP-TBC_dom"/>
</dbReference>
<organism evidence="2">
    <name type="scientific">Palpitomonas bilix</name>
    <dbReference type="NCBI Taxonomy" id="652834"/>
    <lineage>
        <taxon>Eukaryota</taxon>
        <taxon>Eukaryota incertae sedis</taxon>
    </lineage>
</organism>
<feature type="domain" description="Rab-GAP TBC" evidence="1">
    <location>
        <begin position="24"/>
        <end position="273"/>
    </location>
</feature>
<dbReference type="EMBL" id="HBIB01026521">
    <property type="protein sequence ID" value="CAE0254906.1"/>
    <property type="molecule type" value="Transcribed_RNA"/>
</dbReference>
<name>A0A7S3DEI9_9EUKA</name>
<accession>A0A7S3DEI9</accession>
<dbReference type="Gene3D" id="1.10.472.80">
    <property type="entry name" value="Ypt/Rab-GAP domain of gyp1p, domain 3"/>
    <property type="match status" value="1"/>
</dbReference>
<sequence>MEVWMDNVGKAARLAYAMHSHNYSIPASFRPDLYQHLLIATLASNLTSLHKNGHKWGKGRQKSSHTITSLLYLLRVTTGQAEYQLEDVNAIAWQVHAKLQTLYSQLSSPSSKMEVDDKVIKQIEADVPRCKAANLFLSSTHARLRLKQILRAWAVTANALSMQYWQGIDSIAASFLLLFPTSDASAFAATLLFTALFAADIFGREEVNAACLDDRLRVCRTTLMYADPQLVKKMDEVGCDGRMFGVSWIFTYFAHTLPVDELYQIWDAMLMRGRGSFFSCLYSAVLTSHRRRLFQSSSFEETIRDIARMESSKASQILSFAVGIEVGTPISIRLVETRMINDVFPRCDHIPDCPFVYPSEVLMRMEKYRAYVSTDVVTLKRSGGRDERGGSGSERKAMIIPAPILVDIRTKDAHQYATVDGAHSIPFPFDEKKLKSLLRTAQKIEEGVVKEEVRNKQGVISKIWSLTTGKERKIELPTGTKLIPEIVVLGDNPYSIESAVKAMQTAVEDEGIGVYASLGGPSAYPLEHLQGAAIQKMRIE</sequence>
<evidence type="ECO:0000313" key="2">
    <source>
        <dbReference type="EMBL" id="CAE0254906.1"/>
    </source>
</evidence>
<dbReference type="Pfam" id="PF00566">
    <property type="entry name" value="RabGAP-TBC"/>
    <property type="match status" value="1"/>
</dbReference>
<gene>
    <name evidence="2" type="ORF">PBIL07802_LOCUS17155</name>
</gene>
<dbReference type="GO" id="GO:0005096">
    <property type="term" value="F:GTPase activator activity"/>
    <property type="evidence" value="ECO:0007669"/>
    <property type="project" value="TreeGrafter"/>
</dbReference>
<dbReference type="PROSITE" id="PS50086">
    <property type="entry name" value="TBC_RABGAP"/>
    <property type="match status" value="1"/>
</dbReference>
<dbReference type="SUPFAM" id="SSF47923">
    <property type="entry name" value="Ypt/Rab-GAP domain of gyp1p"/>
    <property type="match status" value="2"/>
</dbReference>